<feature type="region of interest" description="Disordered" evidence="2">
    <location>
        <begin position="178"/>
        <end position="236"/>
    </location>
</feature>
<keyword evidence="1" id="KW-0175">Coiled coil</keyword>
<gene>
    <name evidence="3" type="ORF">K491DRAFT_712110</name>
</gene>
<name>A0A6A6TJ69_9PLEO</name>
<reference evidence="3" key="1">
    <citation type="journal article" date="2020" name="Stud. Mycol.">
        <title>101 Dothideomycetes genomes: a test case for predicting lifestyles and emergence of pathogens.</title>
        <authorList>
            <person name="Haridas S."/>
            <person name="Albert R."/>
            <person name="Binder M."/>
            <person name="Bloem J."/>
            <person name="Labutti K."/>
            <person name="Salamov A."/>
            <person name="Andreopoulos B."/>
            <person name="Baker S."/>
            <person name="Barry K."/>
            <person name="Bills G."/>
            <person name="Bluhm B."/>
            <person name="Cannon C."/>
            <person name="Castanera R."/>
            <person name="Culley D."/>
            <person name="Daum C."/>
            <person name="Ezra D."/>
            <person name="Gonzalez J."/>
            <person name="Henrissat B."/>
            <person name="Kuo A."/>
            <person name="Liang C."/>
            <person name="Lipzen A."/>
            <person name="Lutzoni F."/>
            <person name="Magnuson J."/>
            <person name="Mondo S."/>
            <person name="Nolan M."/>
            <person name="Ohm R."/>
            <person name="Pangilinan J."/>
            <person name="Park H.-J."/>
            <person name="Ramirez L."/>
            <person name="Alfaro M."/>
            <person name="Sun H."/>
            <person name="Tritt A."/>
            <person name="Yoshinaga Y."/>
            <person name="Zwiers L.-H."/>
            <person name="Turgeon B."/>
            <person name="Goodwin S."/>
            <person name="Spatafora J."/>
            <person name="Crous P."/>
            <person name="Grigoriev I."/>
        </authorList>
    </citation>
    <scope>NUCLEOTIDE SEQUENCE</scope>
    <source>
        <strain evidence="3">CBS 122681</strain>
    </source>
</reference>
<feature type="region of interest" description="Disordered" evidence="2">
    <location>
        <begin position="253"/>
        <end position="317"/>
    </location>
</feature>
<feature type="compositionally biased region" description="Basic and acidic residues" evidence="2">
    <location>
        <begin position="262"/>
        <end position="286"/>
    </location>
</feature>
<organism evidence="3 4">
    <name type="scientific">Lophiostoma macrostomum CBS 122681</name>
    <dbReference type="NCBI Taxonomy" id="1314788"/>
    <lineage>
        <taxon>Eukaryota</taxon>
        <taxon>Fungi</taxon>
        <taxon>Dikarya</taxon>
        <taxon>Ascomycota</taxon>
        <taxon>Pezizomycotina</taxon>
        <taxon>Dothideomycetes</taxon>
        <taxon>Pleosporomycetidae</taxon>
        <taxon>Pleosporales</taxon>
        <taxon>Lophiostomataceae</taxon>
        <taxon>Lophiostoma</taxon>
    </lineage>
</organism>
<sequence>MRVRALADRSTDKLGATHENELQREYKALVEGPQVPLMSCPVNWESIQQRAEDNHAILASLKSRDEDGIARHNIVGVHIPHGVSDSGSTTEPDTPTRQFLAESEEAKEQSLRKLRVVKQRLKQHREKKASSLAAPIATGGDGIAPERMSKFKEGLTTALGLPASSSVQVHVMATPVATTSSRLRRKEPPHLDLRGTNYNGSLELKANGTKDHGSAKSDGERQQEAAGKIPTSNNAGFNLDRLIANITSALNTVEKPQHARAHNKEKPEKKKPVEKKPEEKKPEDIKASACSSHGGGSALQQEENGENTPKAQTTNVTSRCRTCQANAYSSVFEQAERELEYKHRHVFIGTASLDDFLEILEMTSDYKTYKDRVASAFTILAATEQETVRKEALRGGWELVSRIDATSHNSDYVARAQIKLGSITLAKFLDLMQFDEEEMIGAINVIEAFSVACFLDGNAGNGTGSKAKAFRRWNVEQQLEA</sequence>
<dbReference type="EMBL" id="MU004302">
    <property type="protein sequence ID" value="KAF2660079.1"/>
    <property type="molecule type" value="Genomic_DNA"/>
</dbReference>
<dbReference type="AlphaFoldDB" id="A0A6A6TJ69"/>
<evidence type="ECO:0000256" key="1">
    <source>
        <dbReference type="SAM" id="Coils"/>
    </source>
</evidence>
<proteinExistence type="predicted"/>
<feature type="compositionally biased region" description="Polar residues" evidence="2">
    <location>
        <begin position="299"/>
        <end position="317"/>
    </location>
</feature>
<accession>A0A6A6TJ69</accession>
<evidence type="ECO:0000256" key="2">
    <source>
        <dbReference type="SAM" id="MobiDB-lite"/>
    </source>
</evidence>
<feature type="compositionally biased region" description="Basic and acidic residues" evidence="2">
    <location>
        <begin position="208"/>
        <end position="223"/>
    </location>
</feature>
<evidence type="ECO:0000313" key="4">
    <source>
        <dbReference type="Proteomes" id="UP000799324"/>
    </source>
</evidence>
<protein>
    <submittedName>
        <fullName evidence="3">Uncharacterized protein</fullName>
    </submittedName>
</protein>
<evidence type="ECO:0000313" key="3">
    <source>
        <dbReference type="EMBL" id="KAF2660079.1"/>
    </source>
</evidence>
<dbReference type="Proteomes" id="UP000799324">
    <property type="component" value="Unassembled WGS sequence"/>
</dbReference>
<feature type="coiled-coil region" evidence="1">
    <location>
        <begin position="100"/>
        <end position="127"/>
    </location>
</feature>
<dbReference type="OrthoDB" id="3786670at2759"/>
<keyword evidence="4" id="KW-1185">Reference proteome</keyword>